<feature type="compositionally biased region" description="Polar residues" evidence="7">
    <location>
        <begin position="2145"/>
        <end position="2155"/>
    </location>
</feature>
<feature type="compositionally biased region" description="Polar residues" evidence="7">
    <location>
        <begin position="1438"/>
        <end position="1452"/>
    </location>
</feature>
<feature type="compositionally biased region" description="Basic residues" evidence="7">
    <location>
        <begin position="1578"/>
        <end position="1587"/>
    </location>
</feature>
<reference evidence="9" key="1">
    <citation type="journal article" date="2021" name="Genome Biol. Evol.">
        <title>A High-Quality Reference Genome for a Parasitic Bivalve with Doubly Uniparental Inheritance (Bivalvia: Unionida).</title>
        <authorList>
            <person name="Smith C.H."/>
        </authorList>
    </citation>
    <scope>NUCLEOTIDE SEQUENCE</scope>
    <source>
        <strain evidence="9">CHS0354</strain>
    </source>
</reference>
<dbReference type="Gene3D" id="2.60.200.20">
    <property type="match status" value="1"/>
</dbReference>
<feature type="compositionally biased region" description="Basic and acidic residues" evidence="7">
    <location>
        <begin position="1694"/>
        <end position="1705"/>
    </location>
</feature>
<feature type="compositionally biased region" description="Polar residues" evidence="7">
    <location>
        <begin position="689"/>
        <end position="700"/>
    </location>
</feature>
<keyword evidence="2" id="KW-1017">Isopeptide bond</keyword>
<evidence type="ECO:0000256" key="6">
    <source>
        <dbReference type="ARBA" id="ARBA00023306"/>
    </source>
</evidence>
<feature type="compositionally biased region" description="Polar residues" evidence="7">
    <location>
        <begin position="987"/>
        <end position="1005"/>
    </location>
</feature>
<dbReference type="PROSITE" id="PS51257">
    <property type="entry name" value="PROKAR_LIPOPROTEIN"/>
    <property type="match status" value="1"/>
</dbReference>
<feature type="compositionally biased region" description="Low complexity" evidence="7">
    <location>
        <begin position="270"/>
        <end position="285"/>
    </location>
</feature>
<feature type="compositionally biased region" description="Basic and acidic residues" evidence="7">
    <location>
        <begin position="406"/>
        <end position="420"/>
    </location>
</feature>
<protein>
    <recommendedName>
        <fullName evidence="8">FHA domain-containing protein</fullName>
    </recommendedName>
</protein>
<sequence length="2265" mass="239343">MLFAKIVVIKRNGSDGAHFPLTATSCLFGRGNECDIRIQIPQVSKEHCRVTVNEDGEVFLTNLSEVNPVFLNNKPLHSTAQLKHSNVFTIVDRSFRLEFPEDSPKFPIGRSPSPKKDGGKILSPKLKPPQSSPFPKPKGTPLKPLTPSSQFANVKSGQDLFSSQSLSPKKTPVSKDKIMPVSSPKMTTAGISDVDLVASSTPAKLSIVPLSQNDNVNNSATPKSKSSPPARKSVSPAASAKKRVTSPSPGRGPKSGHTPRSRTPKSKMLSASPKSKSPRAPTPKTQTPRASTPKTHVPRTSSPKDNTSTPPRAVTPKSPKSRNVSPRVSSAKSDASEMHRGASPKMSDPGPSTPRAEKRNARTPKSASAERKPTSPVTRSPSPNVVSHRTPNTKTGTTKSASPKSVDVKTPHVKKQDGKRKSMPAGSPYPASSSKLKSNLAEMRRRSQPVPEVKETPASSPEKNSKTPRQTSGKKRKSTEQIAPSAKRKRVSFGPKLSPEHFDKRLPPSTPIKKGAMPIRMAEQGPSDSPRPLLKRRSGAASLKSPIKEESPWKSPARKSTEKSSSKKSSDKISPKKSPKKSPVKSTGKKTPVRSLGKSKNSPSRSAKGTPKANRSYNATPQVVIPTHKIAIPSPAIVFSAISNTPKSKIPAKAMSLFLATPRSTSESPARSTSPKTTMPRTATPRTASKSLVRSKSPKGTNLMAGTPAKALSDKRATGSTSPKVGTPKFVAKSPTRSVSPKAPTPRDASKSLARKSTSPKASVPKDATPRTASKSPERKNTSPKELTHAAATPRAGSKSPVRKSTSPKASKRTARSVSPKPFTPRAASTSPARSSSSKVSTPKEATPVAAKGPARSVSPKPVTSKVSTSTVATLRTASKSPARKSASPKALTPKAVTPIIASKSPARKTRNSNVSISKAATPEAAKSPARSVSPKRVTPRTASTSPARSPSSKVSTPKAAIPVAAKSPARSVSPKSVTPKVSTPTESTPRTVSKSPARSASPKLSTPRFVPLRSERPTSVTLRAASKSPERKSTSLKASTPKTVTSHVASKSPARKSTSPKAHRPEKTVSKSPARSTSPKASTPRSVYKSPKVEAIDESLEVIINANNPKKTKTLKSSQKASSATPRKTPKSSAKKSKTSGNKKAARRSSAGIGSTSFSGNAHIGFIGLKEMMRTPKTNKNGKKQIDQSFTGLPELFATPLSAVRPKREHSSPKDVRDASLTGINEMLKTPSPKKTASPTISTKKSTPKVTPEATPNPTSTKKTSTSVARKGVKRHASTPKEARSAKKLRLGEPIPKIVTPPIEIKKAVVLRAIHGKNATPRVPAKTWSDIVKSGVAQKGLARRQSGTRPLPAKVVRQPSPRPAATQVPPKTPRSKAAILAPSTGHADSPITIVIGKKKHVVKTPKSLPKKGRKSLKVARKSMGNTSYSGIADLFTTPPSANKSLRSSVGTPHSLYSEIPDTPDGPGEMFVSPLSTSTASKSSTKKSRQSVLLSGVKELFGTKKPGAEPTYEGIKRLMATPKQKKTADQDAISPTGLARLFPSPHKTPKQQTPAKSVQKRDSKSPDVTKEHEAKSSVKARRGKTRVRGAVVPPKTPSPLKPRRGTKRKASLGSAPAVTIPMSKKAKSNPVSPAKQAEVESPAVKSSPPAKLRRGGKKTPAKKALKTMKRTETAVSPAKSASPVNTAIHIQGESPKKAAKPDRKTTRIGSEAAASPVKQASPLKARSTRRGAKSTKSPAKVDSHVKPASPAVEVPLKLASPVAVKTGHRAKALVKSVTPAKAKTSRRGAKTAFTRTKWGTFAKTPSPVKGRTTRGSRAAHKTPVSVNKLAAKERSLITKSPAPEVSPAKPATPIRKVTRGKTSVKMTSSAKKSTPAKQRATKGRKVATGAKKLTATPVAVKAISPLVNLKDFAAPGKGTPKETSPVKARFGRGKKTITPAKKSSPKKKIVQNVFEAEPTPVVGRRGTRAKPATPAKSASKRKAVPDQSTSPNKMQKTDSKPKAITPKKASPAKQSSNRKTIKLKVSPKSTLGKEETLSSPVKGRRGTRAKPISEKPATSSKSASKRKAKPFQATSPNKIQKIESKPSVTSPKKASPAKQSTRVRSKMPAVSPKSSLAEKGNLSSPKVQVYPTKGRKAFRGKAASPASQSPEMKQINSKKAADSPPKKASAVKQTRGKKAVSPVKVVSKEISPTDAKDVTQLAVILHKASPVKRTARGKAKTISSATVPATTNPQAKTASPAKMLAKGKTLIKSPVVAKRVTRARK</sequence>
<dbReference type="CDD" id="cd22673">
    <property type="entry name" value="FHA_Ki67"/>
    <property type="match status" value="1"/>
</dbReference>
<feature type="compositionally biased region" description="Low complexity" evidence="7">
    <location>
        <begin position="677"/>
        <end position="688"/>
    </location>
</feature>
<feature type="compositionally biased region" description="Basic residues" evidence="7">
    <location>
        <begin position="1601"/>
        <end position="1610"/>
    </location>
</feature>
<evidence type="ECO:0000256" key="5">
    <source>
        <dbReference type="ARBA" id="ARBA00023242"/>
    </source>
</evidence>
<evidence type="ECO:0000256" key="1">
    <source>
        <dbReference type="ARBA" id="ARBA00004123"/>
    </source>
</evidence>
<keyword evidence="4" id="KW-0832">Ubl conjugation</keyword>
<evidence type="ECO:0000259" key="8">
    <source>
        <dbReference type="PROSITE" id="PS50006"/>
    </source>
</evidence>
<feature type="compositionally biased region" description="Polar residues" evidence="7">
    <location>
        <begin position="148"/>
        <end position="168"/>
    </location>
</feature>
<feature type="compositionally biased region" description="Polar residues" evidence="7">
    <location>
        <begin position="457"/>
        <end position="471"/>
    </location>
</feature>
<feature type="compositionally biased region" description="Polar residues" evidence="7">
    <location>
        <begin position="2086"/>
        <end position="2102"/>
    </location>
</feature>
<feature type="compositionally biased region" description="Low complexity" evidence="7">
    <location>
        <begin position="857"/>
        <end position="891"/>
    </location>
</feature>
<evidence type="ECO:0000256" key="4">
    <source>
        <dbReference type="ARBA" id="ARBA00022843"/>
    </source>
</evidence>
<dbReference type="PANTHER" id="PTHR21603">
    <property type="entry name" value="ANTIGEN KI-67-LIKE PROTEIN"/>
    <property type="match status" value="1"/>
</dbReference>
<feature type="region of interest" description="Disordered" evidence="7">
    <location>
        <begin position="102"/>
        <end position="189"/>
    </location>
</feature>
<proteinExistence type="predicted"/>
<feature type="region of interest" description="Disordered" evidence="7">
    <location>
        <begin position="2215"/>
        <end position="2241"/>
    </location>
</feature>
<feature type="region of interest" description="Disordered" evidence="7">
    <location>
        <begin position="1204"/>
        <end position="1290"/>
    </location>
</feature>
<feature type="compositionally biased region" description="Polar residues" evidence="7">
    <location>
        <begin position="1860"/>
        <end position="1876"/>
    </location>
</feature>
<feature type="compositionally biased region" description="Polar residues" evidence="7">
    <location>
        <begin position="207"/>
        <end position="218"/>
    </location>
</feature>
<feature type="domain" description="FHA" evidence="8">
    <location>
        <begin position="26"/>
        <end position="76"/>
    </location>
</feature>
<dbReference type="PANTHER" id="PTHR21603:SF18">
    <property type="entry name" value="ANTIGEN KI-67-LIKE PROTEIN"/>
    <property type="match status" value="1"/>
</dbReference>
<feature type="compositionally biased region" description="Polar residues" evidence="7">
    <location>
        <begin position="375"/>
        <end position="403"/>
    </location>
</feature>
<feature type="compositionally biased region" description="Polar residues" evidence="7">
    <location>
        <begin position="321"/>
        <end position="333"/>
    </location>
</feature>
<dbReference type="EMBL" id="JAEAOA010000032">
    <property type="protein sequence ID" value="KAK3575801.1"/>
    <property type="molecule type" value="Genomic_DNA"/>
</dbReference>
<dbReference type="GO" id="GO:0005694">
    <property type="term" value="C:chromosome"/>
    <property type="evidence" value="ECO:0007669"/>
    <property type="project" value="TreeGrafter"/>
</dbReference>
<dbReference type="InterPro" id="IPR029334">
    <property type="entry name" value="PP1-bd"/>
</dbReference>
<feature type="compositionally biased region" description="Polar residues" evidence="7">
    <location>
        <begin position="1036"/>
        <end position="1061"/>
    </location>
</feature>
<feature type="region of interest" description="Disordered" evidence="7">
    <location>
        <begin position="207"/>
        <end position="621"/>
    </location>
</feature>
<dbReference type="Proteomes" id="UP001195483">
    <property type="component" value="Unassembled WGS sequence"/>
</dbReference>
<feature type="region of interest" description="Disordered" evidence="7">
    <location>
        <begin position="1340"/>
        <end position="1492"/>
    </location>
</feature>
<feature type="compositionally biased region" description="Low complexity" evidence="7">
    <location>
        <begin position="972"/>
        <end position="986"/>
    </location>
</feature>
<comment type="caution">
    <text evidence="9">The sequence shown here is derived from an EMBL/GenBank/DDBJ whole genome shotgun (WGS) entry which is preliminary data.</text>
</comment>
<feature type="compositionally biased region" description="Low complexity" evidence="7">
    <location>
        <begin position="940"/>
        <end position="953"/>
    </location>
</feature>
<feature type="compositionally biased region" description="Polar residues" evidence="7">
    <location>
        <begin position="2221"/>
        <end position="2237"/>
    </location>
</feature>
<dbReference type="PROSITE" id="PS50006">
    <property type="entry name" value="FHA_DOMAIN"/>
    <property type="match status" value="1"/>
</dbReference>
<gene>
    <name evidence="9" type="ORF">CHS0354_000052</name>
</gene>
<accession>A0AAE0RLC4</accession>
<feature type="compositionally biased region" description="Basic residues" evidence="7">
    <location>
        <begin position="1651"/>
        <end position="1668"/>
    </location>
</feature>
<feature type="compositionally biased region" description="Pro residues" evidence="7">
    <location>
        <begin position="126"/>
        <end position="138"/>
    </location>
</feature>
<reference evidence="9" key="2">
    <citation type="journal article" date="2021" name="Genome Biol. Evol.">
        <title>Developing a high-quality reference genome for a parasitic bivalve with doubly uniparental inheritance (Bivalvia: Unionida).</title>
        <authorList>
            <person name="Smith C.H."/>
        </authorList>
    </citation>
    <scope>NUCLEOTIDE SEQUENCE</scope>
    <source>
        <strain evidence="9">CHS0354</strain>
        <tissue evidence="9">Mantle</tissue>
    </source>
</reference>
<feature type="compositionally biased region" description="Low complexity" evidence="7">
    <location>
        <begin position="824"/>
        <end position="844"/>
    </location>
</feature>
<feature type="compositionally biased region" description="Polar residues" evidence="7">
    <location>
        <begin position="662"/>
        <end position="676"/>
    </location>
</feature>
<feature type="region of interest" description="Disordered" evidence="7">
    <location>
        <begin position="1910"/>
        <end position="2178"/>
    </location>
</feature>
<comment type="subcellular location">
    <subcellularLocation>
        <location evidence="1">Nucleus</location>
    </subcellularLocation>
</comment>
<dbReference type="SUPFAM" id="SSF49879">
    <property type="entry name" value="SMAD/FHA domain"/>
    <property type="match status" value="1"/>
</dbReference>
<feature type="compositionally biased region" description="Basic and acidic residues" evidence="7">
    <location>
        <begin position="1559"/>
        <end position="1576"/>
    </location>
</feature>
<dbReference type="SMART" id="SM00240">
    <property type="entry name" value="FHA"/>
    <property type="match status" value="1"/>
</dbReference>
<feature type="compositionally biased region" description="Basic residues" evidence="7">
    <location>
        <begin position="1397"/>
        <end position="1421"/>
    </location>
</feature>
<feature type="compositionally biased region" description="Polar residues" evidence="7">
    <location>
        <begin position="1234"/>
        <end position="1259"/>
    </location>
</feature>
<feature type="compositionally biased region" description="Basic residues" evidence="7">
    <location>
        <begin position="1129"/>
        <end position="1139"/>
    </location>
</feature>
<feature type="region of interest" description="Disordered" evidence="7">
    <location>
        <begin position="1108"/>
        <end position="1162"/>
    </location>
</feature>
<dbReference type="GO" id="GO:0005634">
    <property type="term" value="C:nucleus"/>
    <property type="evidence" value="ECO:0007669"/>
    <property type="project" value="UniProtKB-SubCell"/>
</dbReference>
<feature type="compositionally biased region" description="Low complexity" evidence="7">
    <location>
        <begin position="219"/>
        <end position="239"/>
    </location>
</feature>
<keyword evidence="3" id="KW-0597">Phosphoprotein</keyword>
<feature type="compositionally biased region" description="Polar residues" evidence="7">
    <location>
        <begin position="598"/>
        <end position="621"/>
    </location>
</feature>
<evidence type="ECO:0000313" key="9">
    <source>
        <dbReference type="EMBL" id="KAK3575801.1"/>
    </source>
</evidence>
<feature type="compositionally biased region" description="Polar residues" evidence="7">
    <location>
        <begin position="1108"/>
        <end position="1127"/>
    </location>
</feature>
<keyword evidence="5" id="KW-0539">Nucleus</keyword>
<dbReference type="Pfam" id="PF00498">
    <property type="entry name" value="FHA"/>
    <property type="match status" value="1"/>
</dbReference>
<dbReference type="GO" id="GO:0051983">
    <property type="term" value="P:regulation of chromosome segregation"/>
    <property type="evidence" value="ECO:0007669"/>
    <property type="project" value="TreeGrafter"/>
</dbReference>
<name>A0AAE0RLC4_9BIVA</name>
<keyword evidence="6" id="KW-0131">Cell cycle</keyword>
<feature type="compositionally biased region" description="Basic and acidic residues" evidence="7">
    <location>
        <begin position="1210"/>
        <end position="1219"/>
    </location>
</feature>
<dbReference type="Pfam" id="PF15276">
    <property type="entry name" value="PP1_bind"/>
    <property type="match status" value="1"/>
</dbReference>
<dbReference type="GO" id="GO:0007088">
    <property type="term" value="P:regulation of mitotic nuclear division"/>
    <property type="evidence" value="ECO:0007669"/>
    <property type="project" value="TreeGrafter"/>
</dbReference>
<dbReference type="InterPro" id="IPR000253">
    <property type="entry name" value="FHA_dom"/>
</dbReference>
<feature type="region of interest" description="Disordered" evidence="7">
    <location>
        <begin position="1775"/>
        <end position="1889"/>
    </location>
</feature>
<feature type="compositionally biased region" description="Basic residues" evidence="7">
    <location>
        <begin position="1811"/>
        <end position="1820"/>
    </location>
</feature>
<reference evidence="9" key="3">
    <citation type="submission" date="2023-05" db="EMBL/GenBank/DDBJ databases">
        <authorList>
            <person name="Smith C.H."/>
        </authorList>
    </citation>
    <scope>NUCLEOTIDE SEQUENCE</scope>
    <source>
        <strain evidence="9">CHS0354</strain>
        <tissue evidence="9">Mantle</tissue>
    </source>
</reference>
<evidence type="ECO:0000256" key="3">
    <source>
        <dbReference type="ARBA" id="ARBA00022553"/>
    </source>
</evidence>
<feature type="region of interest" description="Disordered" evidence="7">
    <location>
        <begin position="661"/>
        <end position="1091"/>
    </location>
</feature>
<dbReference type="InterPro" id="IPR008984">
    <property type="entry name" value="SMAD_FHA_dom_sf"/>
</dbReference>
<feature type="compositionally biased region" description="Basic and acidic residues" evidence="7">
    <location>
        <begin position="559"/>
        <end position="574"/>
    </location>
</feature>
<feature type="compositionally biased region" description="Basic residues" evidence="7">
    <location>
        <begin position="575"/>
        <end position="592"/>
    </location>
</feature>
<feature type="compositionally biased region" description="Polar residues" evidence="7">
    <location>
        <begin position="1071"/>
        <end position="1086"/>
    </location>
</feature>
<evidence type="ECO:0000313" key="10">
    <source>
        <dbReference type="Proteomes" id="UP001195483"/>
    </source>
</evidence>
<evidence type="ECO:0000256" key="7">
    <source>
        <dbReference type="SAM" id="MobiDB-lite"/>
    </source>
</evidence>
<evidence type="ECO:0000256" key="2">
    <source>
        <dbReference type="ARBA" id="ARBA00022499"/>
    </source>
</evidence>
<feature type="compositionally biased region" description="Basic and acidic residues" evidence="7">
    <location>
        <begin position="776"/>
        <end position="788"/>
    </location>
</feature>
<keyword evidence="10" id="KW-1185">Reference proteome</keyword>
<organism evidence="9 10">
    <name type="scientific">Potamilus streckersoni</name>
    <dbReference type="NCBI Taxonomy" id="2493646"/>
    <lineage>
        <taxon>Eukaryota</taxon>
        <taxon>Metazoa</taxon>
        <taxon>Spiralia</taxon>
        <taxon>Lophotrochozoa</taxon>
        <taxon>Mollusca</taxon>
        <taxon>Bivalvia</taxon>
        <taxon>Autobranchia</taxon>
        <taxon>Heteroconchia</taxon>
        <taxon>Palaeoheterodonta</taxon>
        <taxon>Unionida</taxon>
        <taxon>Unionoidea</taxon>
        <taxon>Unionidae</taxon>
        <taxon>Ambleminae</taxon>
        <taxon>Lampsilini</taxon>
        <taxon>Potamilus</taxon>
    </lineage>
</organism>
<feature type="region of interest" description="Disordered" evidence="7">
    <location>
        <begin position="1519"/>
        <end position="1749"/>
    </location>
</feature>
<feature type="compositionally biased region" description="Polar residues" evidence="7">
    <location>
        <begin position="286"/>
        <end position="310"/>
    </location>
</feature>